<feature type="transmembrane region" description="Helical" evidence="13">
    <location>
        <begin position="130"/>
        <end position="150"/>
    </location>
</feature>
<feature type="transmembrane region" description="Helical" evidence="13">
    <location>
        <begin position="320"/>
        <end position="339"/>
    </location>
</feature>
<dbReference type="InterPro" id="IPR050222">
    <property type="entry name" value="MATE_MdtK"/>
</dbReference>
<proteinExistence type="inferred from homology"/>
<evidence type="ECO:0000313" key="15">
    <source>
        <dbReference type="Proteomes" id="UP001139179"/>
    </source>
</evidence>
<dbReference type="PANTHER" id="PTHR43298">
    <property type="entry name" value="MULTIDRUG RESISTANCE PROTEIN NORM-RELATED"/>
    <property type="match status" value="1"/>
</dbReference>
<dbReference type="PIRSF" id="PIRSF006603">
    <property type="entry name" value="DinF"/>
    <property type="match status" value="1"/>
</dbReference>
<feature type="transmembrane region" description="Helical" evidence="13">
    <location>
        <begin position="351"/>
        <end position="370"/>
    </location>
</feature>
<evidence type="ECO:0000313" key="14">
    <source>
        <dbReference type="EMBL" id="MCM3714487.1"/>
    </source>
</evidence>
<feature type="transmembrane region" description="Helical" evidence="13">
    <location>
        <begin position="12"/>
        <end position="34"/>
    </location>
</feature>
<dbReference type="Proteomes" id="UP001139179">
    <property type="component" value="Unassembled WGS sequence"/>
</dbReference>
<name>A0A9X2IPI3_9BACI</name>
<feature type="transmembrane region" description="Helical" evidence="13">
    <location>
        <begin position="286"/>
        <end position="308"/>
    </location>
</feature>
<evidence type="ECO:0000256" key="6">
    <source>
        <dbReference type="ARBA" id="ARBA00022449"/>
    </source>
</evidence>
<protein>
    <recommendedName>
        <fullName evidence="4">Probable multidrug resistance protein NorM</fullName>
    </recommendedName>
    <alternativeName>
        <fullName evidence="12">Multidrug-efflux transporter</fullName>
    </alternativeName>
</protein>
<keyword evidence="9 13" id="KW-1133">Transmembrane helix</keyword>
<evidence type="ECO:0000256" key="5">
    <source>
        <dbReference type="ARBA" id="ARBA00022448"/>
    </source>
</evidence>
<evidence type="ECO:0000256" key="7">
    <source>
        <dbReference type="ARBA" id="ARBA00022475"/>
    </source>
</evidence>
<keyword evidence="6" id="KW-0050">Antiport</keyword>
<keyword evidence="8 13" id="KW-0812">Transmembrane</keyword>
<evidence type="ECO:0000256" key="11">
    <source>
        <dbReference type="ARBA" id="ARBA00023136"/>
    </source>
</evidence>
<evidence type="ECO:0000256" key="8">
    <source>
        <dbReference type="ARBA" id="ARBA00022692"/>
    </source>
</evidence>
<dbReference type="NCBIfam" id="TIGR00797">
    <property type="entry name" value="matE"/>
    <property type="match status" value="1"/>
</dbReference>
<evidence type="ECO:0000256" key="4">
    <source>
        <dbReference type="ARBA" id="ARBA00020268"/>
    </source>
</evidence>
<evidence type="ECO:0000256" key="1">
    <source>
        <dbReference type="ARBA" id="ARBA00003408"/>
    </source>
</evidence>
<dbReference type="PANTHER" id="PTHR43298:SF2">
    <property type="entry name" value="FMN_FAD EXPORTER YEEO-RELATED"/>
    <property type="match status" value="1"/>
</dbReference>
<feature type="transmembrane region" description="Helical" evidence="13">
    <location>
        <begin position="241"/>
        <end position="266"/>
    </location>
</feature>
<gene>
    <name evidence="14" type="ORF">M3202_10345</name>
</gene>
<evidence type="ECO:0000256" key="3">
    <source>
        <dbReference type="ARBA" id="ARBA00010199"/>
    </source>
</evidence>
<evidence type="ECO:0000256" key="10">
    <source>
        <dbReference type="ARBA" id="ARBA00023065"/>
    </source>
</evidence>
<reference evidence="14" key="1">
    <citation type="submission" date="2022-05" db="EMBL/GenBank/DDBJ databases">
        <title>Comparative Genomics of Spacecraft Associated Microbes.</title>
        <authorList>
            <person name="Tran M.T."/>
            <person name="Wright A."/>
            <person name="Seuylemezian A."/>
            <person name="Eisen J."/>
            <person name="Coil D."/>
        </authorList>
    </citation>
    <scope>NUCLEOTIDE SEQUENCE</scope>
    <source>
        <strain evidence="14">214.1.1</strain>
    </source>
</reference>
<comment type="caution">
    <text evidence="14">The sequence shown here is derived from an EMBL/GenBank/DDBJ whole genome shotgun (WGS) entry which is preliminary data.</text>
</comment>
<comment type="similarity">
    <text evidence="3">Belongs to the multi antimicrobial extrusion (MATE) (TC 2.A.66.1) family.</text>
</comment>
<feature type="transmembrane region" description="Helical" evidence="13">
    <location>
        <begin position="391"/>
        <end position="412"/>
    </location>
</feature>
<keyword evidence="11 13" id="KW-0472">Membrane</keyword>
<keyword evidence="5" id="KW-0813">Transport</keyword>
<dbReference type="GO" id="GO:0015297">
    <property type="term" value="F:antiporter activity"/>
    <property type="evidence" value="ECO:0007669"/>
    <property type="project" value="UniProtKB-KW"/>
</dbReference>
<dbReference type="InterPro" id="IPR048279">
    <property type="entry name" value="MdtK-like"/>
</dbReference>
<dbReference type="CDD" id="cd13131">
    <property type="entry name" value="MATE_NorM_like"/>
    <property type="match status" value="1"/>
</dbReference>
<evidence type="ECO:0000256" key="12">
    <source>
        <dbReference type="ARBA" id="ARBA00031636"/>
    </source>
</evidence>
<feature type="transmembrane region" description="Helical" evidence="13">
    <location>
        <begin position="162"/>
        <end position="182"/>
    </location>
</feature>
<evidence type="ECO:0000256" key="2">
    <source>
        <dbReference type="ARBA" id="ARBA00004651"/>
    </source>
</evidence>
<feature type="transmembrane region" description="Helical" evidence="13">
    <location>
        <begin position="418"/>
        <end position="440"/>
    </location>
</feature>
<dbReference type="RefSeq" id="WP_251223260.1">
    <property type="nucleotide sequence ID" value="NZ_JAMBOL010000007.1"/>
</dbReference>
<comment type="function">
    <text evidence="1">Multidrug efflux pump.</text>
</comment>
<keyword evidence="10" id="KW-0406">Ion transport</keyword>
<keyword evidence="15" id="KW-1185">Reference proteome</keyword>
<feature type="transmembrane region" description="Helical" evidence="13">
    <location>
        <begin position="54"/>
        <end position="75"/>
    </location>
</feature>
<evidence type="ECO:0000256" key="9">
    <source>
        <dbReference type="ARBA" id="ARBA00022989"/>
    </source>
</evidence>
<keyword evidence="7" id="KW-1003">Cell membrane</keyword>
<dbReference type="Pfam" id="PF01554">
    <property type="entry name" value="MatE"/>
    <property type="match status" value="2"/>
</dbReference>
<dbReference type="GO" id="GO:0042910">
    <property type="term" value="F:xenobiotic transmembrane transporter activity"/>
    <property type="evidence" value="ECO:0007669"/>
    <property type="project" value="InterPro"/>
</dbReference>
<dbReference type="EMBL" id="JAMBOL010000007">
    <property type="protein sequence ID" value="MCM3714487.1"/>
    <property type="molecule type" value="Genomic_DNA"/>
</dbReference>
<accession>A0A9X2IPI3</accession>
<dbReference type="GO" id="GO:0006811">
    <property type="term" value="P:monoatomic ion transport"/>
    <property type="evidence" value="ECO:0007669"/>
    <property type="project" value="UniProtKB-KW"/>
</dbReference>
<feature type="transmembrane region" description="Helical" evidence="13">
    <location>
        <begin position="95"/>
        <end position="118"/>
    </location>
</feature>
<organism evidence="14 15">
    <name type="scientific">Halalkalibacter oceani</name>
    <dbReference type="NCBI Taxonomy" id="1653776"/>
    <lineage>
        <taxon>Bacteria</taxon>
        <taxon>Bacillati</taxon>
        <taxon>Bacillota</taxon>
        <taxon>Bacilli</taxon>
        <taxon>Bacillales</taxon>
        <taxon>Bacillaceae</taxon>
        <taxon>Halalkalibacter</taxon>
    </lineage>
</organism>
<dbReference type="InterPro" id="IPR002528">
    <property type="entry name" value="MATE_fam"/>
</dbReference>
<dbReference type="AlphaFoldDB" id="A0A9X2IPI3"/>
<evidence type="ECO:0000256" key="13">
    <source>
        <dbReference type="SAM" id="Phobius"/>
    </source>
</evidence>
<sequence length="453" mass="49424">MKPTQTIRQKIRLFLIVMMPILVTQLGLYAMNFFDTMMSGQAGAEDLAGVAIGSSLWVPVFTGLSGVLLALTPIISQTIGADRKEDVPFSVLQGVYLSVFLSVVILISGALVIEPILAYMSLDADVEHIAYHYLIGLGFGVLPLFIQTALRCFIDSLGQTRVTMLITLIALPINVFFNYVLIFGKLGFPQLGGIGAGYASAVTYWVILFITIYFVSRVRPFAAYGIFKTFVNVSLAKWKEILWLGLPIGFTIFFETSIFAAVTLLMSTFDTATIAAHQAAINFASFLYMIPLSMAFTLTIVVGYEVGAKRLTDAKQYSKLGMVIAIGMGIVAGIIIFLLREPVSRLYTVDAAVAVLIQQFLIYSIFFQLSDAIATPIQGILRGYKDVNIPFLFAFVSFWLIGLPTGYILANYTNFGPFGYWIGLITGLAVAAIALLGRLAKVEKGAAQSRLEG</sequence>
<feature type="transmembrane region" description="Helical" evidence="13">
    <location>
        <begin position="194"/>
        <end position="215"/>
    </location>
</feature>
<comment type="subcellular location">
    <subcellularLocation>
        <location evidence="2">Cell membrane</location>
        <topology evidence="2">Multi-pass membrane protein</topology>
    </subcellularLocation>
</comment>
<dbReference type="GO" id="GO:0005886">
    <property type="term" value="C:plasma membrane"/>
    <property type="evidence" value="ECO:0007669"/>
    <property type="project" value="UniProtKB-SubCell"/>
</dbReference>